<proteinExistence type="predicted"/>
<name>W1YAD6_9ZZZZ</name>
<organism evidence="2">
    <name type="scientific">human gut metagenome</name>
    <dbReference type="NCBI Taxonomy" id="408170"/>
    <lineage>
        <taxon>unclassified sequences</taxon>
        <taxon>metagenomes</taxon>
        <taxon>organismal metagenomes</taxon>
    </lineage>
</organism>
<accession>W1YAD6</accession>
<dbReference type="AlphaFoldDB" id="W1YAD6"/>
<feature type="region of interest" description="Disordered" evidence="1">
    <location>
        <begin position="1"/>
        <end position="28"/>
    </location>
</feature>
<protein>
    <submittedName>
        <fullName evidence="2">Uncharacterized protein</fullName>
    </submittedName>
</protein>
<gene>
    <name evidence="2" type="ORF">Q604_UNBC06670G0001</name>
</gene>
<dbReference type="EMBL" id="AZMM01006670">
    <property type="protein sequence ID" value="ETJ39462.1"/>
    <property type="molecule type" value="Genomic_DNA"/>
</dbReference>
<reference evidence="2" key="1">
    <citation type="submission" date="2013-12" db="EMBL/GenBank/DDBJ databases">
        <title>A Varibaculum cambriense genome reconstructed from a premature infant gut community with otherwise low bacterial novelty that shifts toward anaerobic metabolism during the third week of life.</title>
        <authorList>
            <person name="Brown C.T."/>
            <person name="Sharon I."/>
            <person name="Thomas B.C."/>
            <person name="Castelle C.J."/>
            <person name="Morowitz M.J."/>
            <person name="Banfield J.F."/>
        </authorList>
    </citation>
    <scope>NUCLEOTIDE SEQUENCE</scope>
</reference>
<comment type="caution">
    <text evidence="2">The sequence shown here is derived from an EMBL/GenBank/DDBJ whole genome shotgun (WGS) entry which is preliminary data.</text>
</comment>
<feature type="non-terminal residue" evidence="2">
    <location>
        <position position="1"/>
    </location>
</feature>
<sequence>NVKQLKDNATTVTSSDNSISVTDTNTDASKGHAYDIKVNSQGVVNKAQTPVVYTKQDGTKVYLVGDKFYDNPQGTGTEVPKS</sequence>
<evidence type="ECO:0000313" key="2">
    <source>
        <dbReference type="EMBL" id="ETJ39462.1"/>
    </source>
</evidence>
<evidence type="ECO:0000256" key="1">
    <source>
        <dbReference type="SAM" id="MobiDB-lite"/>
    </source>
</evidence>
<feature type="compositionally biased region" description="Polar residues" evidence="1">
    <location>
        <begin position="7"/>
        <end position="28"/>
    </location>
</feature>